<dbReference type="PANTHER" id="PTHR13469:SF8">
    <property type="entry name" value="HEXIM P-TEFB COMPLEX SUBUNIT 1"/>
    <property type="match status" value="1"/>
</dbReference>
<evidence type="ECO:0000256" key="5">
    <source>
        <dbReference type="ARBA" id="ARBA00023054"/>
    </source>
</evidence>
<evidence type="ECO:0000313" key="9">
    <source>
        <dbReference type="Ensembl" id="ENSDLAP00005078020.1"/>
    </source>
</evidence>
<feature type="compositionally biased region" description="Acidic residues" evidence="8">
    <location>
        <begin position="243"/>
        <end position="260"/>
    </location>
</feature>
<dbReference type="Proteomes" id="UP000694389">
    <property type="component" value="Unassembled WGS sequence"/>
</dbReference>
<dbReference type="GO" id="GO:0005737">
    <property type="term" value="C:cytoplasm"/>
    <property type="evidence" value="ECO:0007669"/>
    <property type="project" value="InterPro"/>
</dbReference>
<keyword evidence="3" id="KW-0678">Repressor</keyword>
<sequence length="375" mass="41767">MTEPAERTHHHLKTSGSPSGGIGGDAMEHLPASNRGGPENGDRGRQREQQQRQRQQRRAENCVDINTDKLWQTKGGQRGVCPALAAGNELPKCPIAAQPHPRADVHARGDGHHTSQGGKNGDGGSPGEETLNQVQEESLLIDSDTGLDARLGKKRHRRSKTSKKKRNWKPYYKLSWEERKALEEKETARASRVREEMFAKGLPVAPYNTTQFLMDEHDREEPDLNTETGVRRPSGVGGRMEDTGSEEELCDNEVTDDDDGSGGGSDGIGRPGNAGGEFLQRDFSETYEMYHVESLQNMTKQELVQEYLELEKCMSRLEEENNRLRRAVEPGGPTVEGSLVRLGELERELERLKAQNTELLLQNQPSKDRGQVATN</sequence>
<dbReference type="GO" id="GO:0005654">
    <property type="term" value="C:nucleoplasm"/>
    <property type="evidence" value="ECO:0007669"/>
    <property type="project" value="TreeGrafter"/>
</dbReference>
<evidence type="ECO:0000256" key="6">
    <source>
        <dbReference type="ARBA" id="ARBA00023163"/>
    </source>
</evidence>
<feature type="compositionally biased region" description="Basic and acidic residues" evidence="8">
    <location>
        <begin position="40"/>
        <end position="61"/>
    </location>
</feature>
<keyword evidence="6" id="KW-0804">Transcription</keyword>
<dbReference type="GO" id="GO:0004861">
    <property type="term" value="F:cyclin-dependent protein serine/threonine kinase inhibitor activity"/>
    <property type="evidence" value="ECO:0007669"/>
    <property type="project" value="InterPro"/>
</dbReference>
<name>A0A8P4K8Z6_DICLA</name>
<feature type="region of interest" description="Disordered" evidence="8">
    <location>
        <begin position="1"/>
        <end position="169"/>
    </location>
</feature>
<keyword evidence="10" id="KW-1185">Reference proteome</keyword>
<dbReference type="PRINTS" id="PR02094">
    <property type="entry name" value="HEXIMFAMILY"/>
</dbReference>
<evidence type="ECO:0000256" key="8">
    <source>
        <dbReference type="SAM" id="MobiDB-lite"/>
    </source>
</evidence>
<dbReference type="PANTHER" id="PTHR13469">
    <property type="entry name" value="HEXAMETHYLENE BISACETAMIDE INDUCIBLE 1"/>
    <property type="match status" value="1"/>
</dbReference>
<comment type="subcellular location">
    <subcellularLocation>
        <location evidence="1">Nucleus</location>
    </subcellularLocation>
</comment>
<dbReference type="Pfam" id="PF15313">
    <property type="entry name" value="HEXIM"/>
    <property type="match status" value="1"/>
</dbReference>
<protein>
    <recommendedName>
        <fullName evidence="11">Protein HEXIM</fullName>
    </recommendedName>
</protein>
<evidence type="ECO:0008006" key="11">
    <source>
        <dbReference type="Google" id="ProtNLM"/>
    </source>
</evidence>
<proteinExistence type="inferred from homology"/>
<dbReference type="OrthoDB" id="10058500at2759"/>
<keyword evidence="4" id="KW-0805">Transcription regulation</keyword>
<dbReference type="GO" id="GO:0000122">
    <property type="term" value="P:negative regulation of transcription by RNA polymerase II"/>
    <property type="evidence" value="ECO:0007669"/>
    <property type="project" value="InterPro"/>
</dbReference>
<organism evidence="9 10">
    <name type="scientific">Dicentrarchus labrax</name>
    <name type="common">European seabass</name>
    <name type="synonym">Morone labrax</name>
    <dbReference type="NCBI Taxonomy" id="13489"/>
    <lineage>
        <taxon>Eukaryota</taxon>
        <taxon>Metazoa</taxon>
        <taxon>Chordata</taxon>
        <taxon>Craniata</taxon>
        <taxon>Vertebrata</taxon>
        <taxon>Euteleostomi</taxon>
        <taxon>Actinopterygii</taxon>
        <taxon>Neopterygii</taxon>
        <taxon>Teleostei</taxon>
        <taxon>Neoteleostei</taxon>
        <taxon>Acanthomorphata</taxon>
        <taxon>Eupercaria</taxon>
        <taxon>Moronidae</taxon>
        <taxon>Dicentrarchus</taxon>
    </lineage>
</organism>
<dbReference type="GO" id="GO:0097322">
    <property type="term" value="F:7SK snRNA binding"/>
    <property type="evidence" value="ECO:0007669"/>
    <property type="project" value="TreeGrafter"/>
</dbReference>
<reference evidence="9" key="1">
    <citation type="submission" date="2025-05" db="UniProtKB">
        <authorList>
            <consortium name="Ensembl"/>
        </authorList>
    </citation>
    <scope>IDENTIFICATION</scope>
</reference>
<evidence type="ECO:0000256" key="2">
    <source>
        <dbReference type="ARBA" id="ARBA00008409"/>
    </source>
</evidence>
<dbReference type="AlphaFoldDB" id="A0A8P4K8Z6"/>
<evidence type="ECO:0000256" key="1">
    <source>
        <dbReference type="ARBA" id="ARBA00004123"/>
    </source>
</evidence>
<gene>
    <name evidence="9" type="primary">hexim1</name>
</gene>
<accession>A0A8P4K8Z6</accession>
<dbReference type="Ensembl" id="ENSDLAT00005082881.1">
    <property type="protein sequence ID" value="ENSDLAP00005078020.1"/>
    <property type="gene ID" value="ENSDLAG00005032409.1"/>
</dbReference>
<dbReference type="OMA" id="RHWKPYN"/>
<dbReference type="InterPro" id="IPR024872">
    <property type="entry name" value="HEXIM"/>
</dbReference>
<evidence type="ECO:0000256" key="4">
    <source>
        <dbReference type="ARBA" id="ARBA00023015"/>
    </source>
</evidence>
<dbReference type="CTD" id="10614"/>
<keyword evidence="7" id="KW-0539">Nucleus</keyword>
<comment type="similarity">
    <text evidence="2">Belongs to the HEXIM family.</text>
</comment>
<evidence type="ECO:0000256" key="3">
    <source>
        <dbReference type="ARBA" id="ARBA00022491"/>
    </source>
</evidence>
<dbReference type="GeneID" id="127356271"/>
<keyword evidence="5" id="KW-0175">Coiled coil</keyword>
<feature type="region of interest" description="Disordered" evidence="8">
    <location>
        <begin position="215"/>
        <end position="279"/>
    </location>
</feature>
<dbReference type="Ensembl" id="ENSDLAT00005079193.1">
    <property type="protein sequence ID" value="ENSDLAP00005084167.1"/>
    <property type="gene ID" value="ENSDLAG00005032409.1"/>
</dbReference>
<feature type="compositionally biased region" description="Gly residues" evidence="8">
    <location>
        <begin position="261"/>
        <end position="275"/>
    </location>
</feature>
<feature type="compositionally biased region" description="Basic and acidic residues" evidence="8">
    <location>
        <begin position="366"/>
        <end position="375"/>
    </location>
</feature>
<evidence type="ECO:0000256" key="7">
    <source>
        <dbReference type="ARBA" id="ARBA00023242"/>
    </source>
</evidence>
<feature type="compositionally biased region" description="Basic and acidic residues" evidence="8">
    <location>
        <begin position="101"/>
        <end position="113"/>
    </location>
</feature>
<dbReference type="GeneTree" id="ENSGT00390000002808"/>
<feature type="compositionally biased region" description="Basic residues" evidence="8">
    <location>
        <begin position="152"/>
        <end position="168"/>
    </location>
</feature>
<feature type="compositionally biased region" description="Polar residues" evidence="8">
    <location>
        <begin position="356"/>
        <end position="365"/>
    </location>
</feature>
<evidence type="ECO:0000313" key="10">
    <source>
        <dbReference type="Proteomes" id="UP000694389"/>
    </source>
</evidence>
<dbReference type="Gene3D" id="6.10.250.2910">
    <property type="match status" value="1"/>
</dbReference>
<feature type="region of interest" description="Disordered" evidence="8">
    <location>
        <begin position="356"/>
        <end position="375"/>
    </location>
</feature>
<dbReference type="RefSeq" id="XP_051243856.1">
    <property type="nucleotide sequence ID" value="XM_051387896.1"/>
</dbReference>